<reference evidence="2 3" key="1">
    <citation type="submission" date="2021-06" db="EMBL/GenBank/DDBJ databases">
        <title>Caerostris darwini draft genome.</title>
        <authorList>
            <person name="Kono N."/>
            <person name="Arakawa K."/>
        </authorList>
    </citation>
    <scope>NUCLEOTIDE SEQUENCE [LARGE SCALE GENOMIC DNA]</scope>
</reference>
<evidence type="ECO:0008006" key="4">
    <source>
        <dbReference type="Google" id="ProtNLM"/>
    </source>
</evidence>
<accession>A0AAV4RUQ0</accession>
<gene>
    <name evidence="2" type="ORF">CDAR_25431</name>
</gene>
<feature type="compositionally biased region" description="Polar residues" evidence="1">
    <location>
        <begin position="26"/>
        <end position="42"/>
    </location>
</feature>
<organism evidence="2 3">
    <name type="scientific">Caerostris darwini</name>
    <dbReference type="NCBI Taxonomy" id="1538125"/>
    <lineage>
        <taxon>Eukaryota</taxon>
        <taxon>Metazoa</taxon>
        <taxon>Ecdysozoa</taxon>
        <taxon>Arthropoda</taxon>
        <taxon>Chelicerata</taxon>
        <taxon>Arachnida</taxon>
        <taxon>Araneae</taxon>
        <taxon>Araneomorphae</taxon>
        <taxon>Entelegynae</taxon>
        <taxon>Araneoidea</taxon>
        <taxon>Araneidae</taxon>
        <taxon>Caerostris</taxon>
    </lineage>
</organism>
<proteinExistence type="predicted"/>
<evidence type="ECO:0000256" key="1">
    <source>
        <dbReference type="SAM" id="MobiDB-lite"/>
    </source>
</evidence>
<sequence length="132" mass="14971">MPGPTIPVNMPGPTITVNMPGPTSITELQQGASTSELQQQGTRRMLNFNIRSRRRPSTTRNGSSQTFYPRRSNEIKPNVLKRAMNTFDEWAKCLKTEGDVDKLALLTEEEYDVIRITEIGERVAENSSRCWK</sequence>
<feature type="region of interest" description="Disordered" evidence="1">
    <location>
        <begin position="26"/>
        <end position="73"/>
    </location>
</feature>
<comment type="caution">
    <text evidence="2">The sequence shown here is derived from an EMBL/GenBank/DDBJ whole genome shotgun (WGS) entry which is preliminary data.</text>
</comment>
<protein>
    <recommendedName>
        <fullName evidence="4">SAM domain-containing protein</fullName>
    </recommendedName>
</protein>
<evidence type="ECO:0000313" key="3">
    <source>
        <dbReference type="Proteomes" id="UP001054837"/>
    </source>
</evidence>
<dbReference type="Proteomes" id="UP001054837">
    <property type="component" value="Unassembled WGS sequence"/>
</dbReference>
<feature type="compositionally biased region" description="Polar residues" evidence="1">
    <location>
        <begin position="58"/>
        <end position="67"/>
    </location>
</feature>
<dbReference type="EMBL" id="BPLQ01006889">
    <property type="protein sequence ID" value="GIY26048.1"/>
    <property type="molecule type" value="Genomic_DNA"/>
</dbReference>
<name>A0AAV4RUQ0_9ARAC</name>
<keyword evidence="3" id="KW-1185">Reference proteome</keyword>
<dbReference type="AlphaFoldDB" id="A0AAV4RUQ0"/>
<evidence type="ECO:0000313" key="2">
    <source>
        <dbReference type="EMBL" id="GIY26048.1"/>
    </source>
</evidence>